<dbReference type="EMBL" id="JAPFFF010000003">
    <property type="protein sequence ID" value="KAK8895184.1"/>
    <property type="molecule type" value="Genomic_DNA"/>
</dbReference>
<organism evidence="1 2">
    <name type="scientific">Tritrichomonas musculus</name>
    <dbReference type="NCBI Taxonomy" id="1915356"/>
    <lineage>
        <taxon>Eukaryota</taxon>
        <taxon>Metamonada</taxon>
        <taxon>Parabasalia</taxon>
        <taxon>Tritrichomonadida</taxon>
        <taxon>Tritrichomonadidae</taxon>
        <taxon>Tritrichomonas</taxon>
    </lineage>
</organism>
<accession>A0ABR2KVR4</accession>
<gene>
    <name evidence="1" type="ORF">M9Y10_023626</name>
</gene>
<reference evidence="1 2" key="1">
    <citation type="submission" date="2024-04" db="EMBL/GenBank/DDBJ databases">
        <title>Tritrichomonas musculus Genome.</title>
        <authorList>
            <person name="Alves-Ferreira E."/>
            <person name="Grigg M."/>
            <person name="Lorenzi H."/>
            <person name="Galac M."/>
        </authorList>
    </citation>
    <scope>NUCLEOTIDE SEQUENCE [LARGE SCALE GENOMIC DNA]</scope>
    <source>
        <strain evidence="1 2">EAF2021</strain>
    </source>
</reference>
<keyword evidence="2" id="KW-1185">Reference proteome</keyword>
<protein>
    <submittedName>
        <fullName evidence="1">Uncharacterized protein</fullName>
    </submittedName>
</protein>
<evidence type="ECO:0000313" key="1">
    <source>
        <dbReference type="EMBL" id="KAK8895184.1"/>
    </source>
</evidence>
<evidence type="ECO:0000313" key="2">
    <source>
        <dbReference type="Proteomes" id="UP001470230"/>
    </source>
</evidence>
<name>A0ABR2KVR4_9EUKA</name>
<proteinExistence type="predicted"/>
<sequence length="196" mass="21546">MSEHELICVEPTHPPTITPICKNPTTDNANACKDNSMIFDCPVEDGSITIYVICSSCNKIQGKAWFKVIFKEDSTNLFYDSNEFNLVCILPHPSPTLPSESIEIVFGSDNKTENTGQFHCEKTMNPVIEPNFVVQVIVSEFKNLENDDGGAIHLINCGFSCDKTVFTECKSNNSGGGAIYINKGNDLLNGVNLKES</sequence>
<comment type="caution">
    <text evidence="1">The sequence shown here is derived from an EMBL/GenBank/DDBJ whole genome shotgun (WGS) entry which is preliminary data.</text>
</comment>
<dbReference type="Proteomes" id="UP001470230">
    <property type="component" value="Unassembled WGS sequence"/>
</dbReference>